<comment type="cofactor">
    <cofactor evidence="4">
        <name>Mg(2+)</name>
        <dbReference type="ChEBI" id="CHEBI:18420"/>
    </cofactor>
</comment>
<evidence type="ECO:0000256" key="10">
    <source>
        <dbReference type="ARBA" id="ARBA00022490"/>
    </source>
</evidence>
<dbReference type="GO" id="GO:0016787">
    <property type="term" value="F:hydrolase activity"/>
    <property type="evidence" value="ECO:0007669"/>
    <property type="project" value="UniProtKB-KW"/>
</dbReference>
<dbReference type="RefSeq" id="WP_232184960.1">
    <property type="nucleotide sequence ID" value="NZ_JAIOAP010000003.1"/>
</dbReference>
<comment type="catalytic activity">
    <reaction evidence="1">
        <text>D-glucono-1,5-lactone + H2O = D-gluconate + H(+)</text>
        <dbReference type="Rhea" id="RHEA:10440"/>
        <dbReference type="ChEBI" id="CHEBI:15377"/>
        <dbReference type="ChEBI" id="CHEBI:15378"/>
        <dbReference type="ChEBI" id="CHEBI:16217"/>
        <dbReference type="ChEBI" id="CHEBI:18391"/>
        <dbReference type="EC" id="3.1.1.17"/>
    </reaction>
</comment>
<comment type="similarity">
    <text evidence="7">Belongs to the SMP-30/CGR1 family.</text>
</comment>
<evidence type="ECO:0000256" key="9">
    <source>
        <dbReference type="ARBA" id="ARBA00016808"/>
    </source>
</evidence>
<evidence type="ECO:0000256" key="3">
    <source>
        <dbReference type="ARBA" id="ARBA00001936"/>
    </source>
</evidence>
<dbReference type="PANTHER" id="PTHR10907:SF47">
    <property type="entry name" value="REGUCALCIN"/>
    <property type="match status" value="1"/>
</dbReference>
<keyword evidence="10" id="KW-0963">Cytoplasm</keyword>
<proteinExistence type="inferred from homology"/>
<keyword evidence="13" id="KW-0106">Calcium</keyword>
<evidence type="ECO:0000256" key="4">
    <source>
        <dbReference type="ARBA" id="ARBA00001946"/>
    </source>
</evidence>
<evidence type="ECO:0000259" key="15">
    <source>
        <dbReference type="Pfam" id="PF08450"/>
    </source>
</evidence>
<evidence type="ECO:0000256" key="11">
    <source>
        <dbReference type="ARBA" id="ARBA00022723"/>
    </source>
</evidence>
<dbReference type="InterPro" id="IPR011042">
    <property type="entry name" value="6-blade_b-propeller_TolB-like"/>
</dbReference>
<dbReference type="Pfam" id="PF08450">
    <property type="entry name" value="SGL"/>
    <property type="match status" value="1"/>
</dbReference>
<dbReference type="SUPFAM" id="SSF63829">
    <property type="entry name" value="Calcium-dependent phosphotriesterase"/>
    <property type="match status" value="1"/>
</dbReference>
<evidence type="ECO:0000256" key="5">
    <source>
        <dbReference type="ARBA" id="ARBA00001947"/>
    </source>
</evidence>
<dbReference type="PRINTS" id="PR01790">
    <property type="entry name" value="SMP30FAMILY"/>
</dbReference>
<comment type="cofactor">
    <cofactor evidence="2">
        <name>Ca(2+)</name>
        <dbReference type="ChEBI" id="CHEBI:29108"/>
    </cofactor>
</comment>
<accession>A0ABV1KT02</accession>
<reference evidence="16 17" key="1">
    <citation type="journal article" date="2023" name="Genome Announc.">
        <title>Pan-Genome Analyses of the Genus Cohnella and Proposal of the Novel Species Cohnella silvisoli sp. nov., Isolated from Forest Soil.</title>
        <authorList>
            <person name="Wang C."/>
            <person name="Mao L."/>
            <person name="Bao G."/>
            <person name="Zhu H."/>
        </authorList>
    </citation>
    <scope>NUCLEOTIDE SEQUENCE [LARGE SCALE GENOMIC DNA]</scope>
    <source>
        <strain evidence="16 17">NL03-T5-1</strain>
    </source>
</reference>
<dbReference type="EC" id="3.1.1.17" evidence="8"/>
<comment type="cofactor">
    <cofactor evidence="3">
        <name>Mn(2+)</name>
        <dbReference type="ChEBI" id="CHEBI:29035"/>
    </cofactor>
</comment>
<comment type="subcellular location">
    <subcellularLocation>
        <location evidence="6">Cytoplasm</location>
    </subcellularLocation>
</comment>
<dbReference type="Gene3D" id="2.120.10.30">
    <property type="entry name" value="TolB, C-terminal domain"/>
    <property type="match status" value="1"/>
</dbReference>
<evidence type="ECO:0000256" key="8">
    <source>
        <dbReference type="ARBA" id="ARBA00013227"/>
    </source>
</evidence>
<comment type="caution">
    <text evidence="16">The sequence shown here is derived from an EMBL/GenBank/DDBJ whole genome shotgun (WGS) entry which is preliminary data.</text>
</comment>
<keyword evidence="17" id="KW-1185">Reference proteome</keyword>
<name>A0ABV1KT02_9BACL</name>
<dbReference type="InterPro" id="IPR013658">
    <property type="entry name" value="SGL"/>
</dbReference>
<dbReference type="PRINTS" id="PR01791">
    <property type="entry name" value="REGUCALCIN"/>
</dbReference>
<evidence type="ECO:0000313" key="17">
    <source>
        <dbReference type="Proteomes" id="UP001493487"/>
    </source>
</evidence>
<evidence type="ECO:0000256" key="12">
    <source>
        <dbReference type="ARBA" id="ARBA00022801"/>
    </source>
</evidence>
<evidence type="ECO:0000256" key="2">
    <source>
        <dbReference type="ARBA" id="ARBA00001913"/>
    </source>
</evidence>
<organism evidence="16 17">
    <name type="scientific">Cohnella silvisoli</name>
    <dbReference type="NCBI Taxonomy" id="2873699"/>
    <lineage>
        <taxon>Bacteria</taxon>
        <taxon>Bacillati</taxon>
        <taxon>Bacillota</taxon>
        <taxon>Bacilli</taxon>
        <taxon>Bacillales</taxon>
        <taxon>Paenibacillaceae</taxon>
        <taxon>Cohnella</taxon>
    </lineage>
</organism>
<keyword evidence="11" id="KW-0479">Metal-binding</keyword>
<sequence>MQAELAVDCTCELGEGPVWDAAEGSLIWVDIDGRAIYRYWPDSGKVHKAETRVSIGAFALREQGGAVAAGAGGFYFLDIDTGELQPIADPEAHLQHNRFNDGKCDPAGRFLAGTLSKRDEPEAAFYTLDPDLHVRKNFDQVKCSNGIAWSPDGRTMYYIDSMTRKVAAYDYDMATGELSAQRIVIHFEDGPELPDGMTVDREGMLWIAEWDGWGVSRWNPNTGKRLARIKVPSQFVTSCAFAGEGSDLLYITTARQGLSGSELSEQPHSGGLFRVRTGVEGTASFLFRG</sequence>
<comment type="cofactor">
    <cofactor evidence="5">
        <name>Zn(2+)</name>
        <dbReference type="ChEBI" id="CHEBI:29105"/>
    </cofactor>
</comment>
<evidence type="ECO:0000256" key="14">
    <source>
        <dbReference type="ARBA" id="ARBA00032464"/>
    </source>
</evidence>
<dbReference type="Proteomes" id="UP001493487">
    <property type="component" value="Unassembled WGS sequence"/>
</dbReference>
<dbReference type="EMBL" id="JASKHM010000004">
    <property type="protein sequence ID" value="MEQ4482666.1"/>
    <property type="molecule type" value="Genomic_DNA"/>
</dbReference>
<evidence type="ECO:0000256" key="6">
    <source>
        <dbReference type="ARBA" id="ARBA00004496"/>
    </source>
</evidence>
<evidence type="ECO:0000256" key="13">
    <source>
        <dbReference type="ARBA" id="ARBA00022837"/>
    </source>
</evidence>
<feature type="domain" description="SMP-30/Gluconolactonase/LRE-like region" evidence="15">
    <location>
        <begin position="13"/>
        <end position="255"/>
    </location>
</feature>
<evidence type="ECO:0000256" key="1">
    <source>
        <dbReference type="ARBA" id="ARBA00001589"/>
    </source>
</evidence>
<dbReference type="PANTHER" id="PTHR10907">
    <property type="entry name" value="REGUCALCIN"/>
    <property type="match status" value="1"/>
</dbReference>
<dbReference type="InterPro" id="IPR008367">
    <property type="entry name" value="Regucalcin"/>
</dbReference>
<evidence type="ECO:0000256" key="7">
    <source>
        <dbReference type="ARBA" id="ARBA00008853"/>
    </source>
</evidence>
<keyword evidence="12 16" id="KW-0378">Hydrolase</keyword>
<gene>
    <name evidence="16" type="ORF">QJS35_09685</name>
</gene>
<dbReference type="InterPro" id="IPR005511">
    <property type="entry name" value="SMP-30"/>
</dbReference>
<protein>
    <recommendedName>
        <fullName evidence="9">Regucalcin</fullName>
        <ecNumber evidence="8">3.1.1.17</ecNumber>
    </recommendedName>
    <alternativeName>
        <fullName evidence="14">Gluconolactonase</fullName>
    </alternativeName>
</protein>
<evidence type="ECO:0000313" key="16">
    <source>
        <dbReference type="EMBL" id="MEQ4482666.1"/>
    </source>
</evidence>